<name>A0A3A9YN11_9ACTN</name>
<gene>
    <name evidence="1" type="ORF">D7294_30565</name>
</gene>
<accession>A0A3A9YN11</accession>
<protein>
    <submittedName>
        <fullName evidence="1">Uncharacterized protein</fullName>
    </submittedName>
</protein>
<dbReference type="AlphaFoldDB" id="A0A3A9YN11"/>
<organism evidence="1 2">
    <name type="scientific">Streptomyces hoynatensis</name>
    <dbReference type="NCBI Taxonomy" id="1141874"/>
    <lineage>
        <taxon>Bacteria</taxon>
        <taxon>Bacillati</taxon>
        <taxon>Actinomycetota</taxon>
        <taxon>Actinomycetes</taxon>
        <taxon>Kitasatosporales</taxon>
        <taxon>Streptomycetaceae</taxon>
        <taxon>Streptomyces</taxon>
    </lineage>
</organism>
<dbReference type="EMBL" id="RBAL01000034">
    <property type="protein sequence ID" value="RKN35976.1"/>
    <property type="molecule type" value="Genomic_DNA"/>
</dbReference>
<evidence type="ECO:0000313" key="2">
    <source>
        <dbReference type="Proteomes" id="UP000272474"/>
    </source>
</evidence>
<comment type="caution">
    <text evidence="1">The sequence shown here is derived from an EMBL/GenBank/DDBJ whole genome shotgun (WGS) entry which is preliminary data.</text>
</comment>
<keyword evidence="2" id="KW-1185">Reference proteome</keyword>
<reference evidence="1 2" key="1">
    <citation type="journal article" date="2014" name="Int. J. Syst. Evol. Microbiol.">
        <title>Streptomyces hoynatensis sp. nov., isolated from deep marine sediment.</title>
        <authorList>
            <person name="Veyisoglu A."/>
            <person name="Sahin N."/>
        </authorList>
    </citation>
    <scope>NUCLEOTIDE SEQUENCE [LARGE SCALE GENOMIC DNA]</scope>
    <source>
        <strain evidence="1 2">KCTC 29097</strain>
    </source>
</reference>
<dbReference type="Proteomes" id="UP000272474">
    <property type="component" value="Unassembled WGS sequence"/>
</dbReference>
<sequence length="75" mass="7829">MTGPEHYKRAEECIELAATYRQDAAREALMEAQVHATLALAAVTACQAPVLIAGKLAAPAGLSEEVHLAWAEAAG</sequence>
<proteinExistence type="predicted"/>
<evidence type="ECO:0000313" key="1">
    <source>
        <dbReference type="EMBL" id="RKN35976.1"/>
    </source>
</evidence>